<reference evidence="8" key="1">
    <citation type="submission" date="2022-07" db="EMBL/GenBank/DDBJ databases">
        <title>Phylogenomic reconstructions and comparative analyses of Kickxellomycotina fungi.</title>
        <authorList>
            <person name="Reynolds N.K."/>
            <person name="Stajich J.E."/>
            <person name="Barry K."/>
            <person name="Grigoriev I.V."/>
            <person name="Crous P."/>
            <person name="Smith M.E."/>
        </authorList>
    </citation>
    <scope>NUCLEOTIDE SEQUENCE</scope>
    <source>
        <strain evidence="8">RSA 476</strain>
    </source>
</reference>
<feature type="domain" description="TLC" evidence="7">
    <location>
        <begin position="65"/>
        <end position="262"/>
    </location>
</feature>
<evidence type="ECO:0000259" key="7">
    <source>
        <dbReference type="PROSITE" id="PS50922"/>
    </source>
</evidence>
<evidence type="ECO:0000256" key="3">
    <source>
        <dbReference type="ARBA" id="ARBA00022989"/>
    </source>
</evidence>
<feature type="transmembrane region" description="Helical" evidence="6">
    <location>
        <begin position="132"/>
        <end position="150"/>
    </location>
</feature>
<evidence type="ECO:0000256" key="6">
    <source>
        <dbReference type="SAM" id="Phobius"/>
    </source>
</evidence>
<dbReference type="GO" id="GO:0055088">
    <property type="term" value="P:lipid homeostasis"/>
    <property type="evidence" value="ECO:0007669"/>
    <property type="project" value="TreeGrafter"/>
</dbReference>
<name>A0A9W8M8E8_9FUNG</name>
<keyword evidence="4 5" id="KW-0472">Membrane</keyword>
<keyword evidence="2 5" id="KW-0812">Transmembrane</keyword>
<dbReference type="PROSITE" id="PS50922">
    <property type="entry name" value="TLC"/>
    <property type="match status" value="1"/>
</dbReference>
<organism evidence="8 9">
    <name type="scientific">Coemansia aciculifera</name>
    <dbReference type="NCBI Taxonomy" id="417176"/>
    <lineage>
        <taxon>Eukaryota</taxon>
        <taxon>Fungi</taxon>
        <taxon>Fungi incertae sedis</taxon>
        <taxon>Zoopagomycota</taxon>
        <taxon>Kickxellomycotina</taxon>
        <taxon>Kickxellomycetes</taxon>
        <taxon>Kickxellales</taxon>
        <taxon>Kickxellaceae</taxon>
        <taxon>Coemansia</taxon>
    </lineage>
</organism>
<evidence type="ECO:0000256" key="1">
    <source>
        <dbReference type="ARBA" id="ARBA00004141"/>
    </source>
</evidence>
<dbReference type="PANTHER" id="PTHR13439">
    <property type="entry name" value="CT120 PROTEIN"/>
    <property type="match status" value="1"/>
</dbReference>
<evidence type="ECO:0000256" key="4">
    <source>
        <dbReference type="ARBA" id="ARBA00023136"/>
    </source>
</evidence>
<dbReference type="SMART" id="SM00724">
    <property type="entry name" value="TLC"/>
    <property type="match status" value="1"/>
</dbReference>
<keyword evidence="9" id="KW-1185">Reference proteome</keyword>
<gene>
    <name evidence="8" type="ORF">GGH94_001163</name>
</gene>
<evidence type="ECO:0000313" key="9">
    <source>
        <dbReference type="Proteomes" id="UP001140074"/>
    </source>
</evidence>
<dbReference type="GO" id="GO:0005783">
    <property type="term" value="C:endoplasmic reticulum"/>
    <property type="evidence" value="ECO:0007669"/>
    <property type="project" value="TreeGrafter"/>
</dbReference>
<keyword evidence="3 6" id="KW-1133">Transmembrane helix</keyword>
<dbReference type="Pfam" id="PF03798">
    <property type="entry name" value="TRAM_LAG1_CLN8"/>
    <property type="match status" value="1"/>
</dbReference>
<dbReference type="Proteomes" id="UP001140074">
    <property type="component" value="Unassembled WGS sequence"/>
</dbReference>
<dbReference type="PANTHER" id="PTHR13439:SF0">
    <property type="entry name" value="TOPOISOMERASE I DAMAGE AFFECTED PROTEIN 4"/>
    <property type="match status" value="1"/>
</dbReference>
<evidence type="ECO:0000256" key="2">
    <source>
        <dbReference type="ARBA" id="ARBA00022692"/>
    </source>
</evidence>
<dbReference type="InterPro" id="IPR006634">
    <property type="entry name" value="TLC-dom"/>
</dbReference>
<dbReference type="AlphaFoldDB" id="A0A9W8M8E8"/>
<comment type="caution">
    <text evidence="8">The sequence shown here is derived from an EMBL/GenBank/DDBJ whole genome shotgun (WGS) entry which is preliminary data.</text>
</comment>
<dbReference type="GO" id="GO:0016020">
    <property type="term" value="C:membrane"/>
    <property type="evidence" value="ECO:0007669"/>
    <property type="project" value="UniProtKB-SubCell"/>
</dbReference>
<evidence type="ECO:0000313" key="8">
    <source>
        <dbReference type="EMBL" id="KAJ2866996.1"/>
    </source>
</evidence>
<accession>A0A9W8M8E8</accession>
<proteinExistence type="predicted"/>
<dbReference type="EMBL" id="JANBUY010000027">
    <property type="protein sequence ID" value="KAJ2866996.1"/>
    <property type="molecule type" value="Genomic_DNA"/>
</dbReference>
<evidence type="ECO:0000256" key="5">
    <source>
        <dbReference type="PROSITE-ProRule" id="PRU00205"/>
    </source>
</evidence>
<feature type="transmembrane region" description="Helical" evidence="6">
    <location>
        <begin position="227"/>
        <end position="250"/>
    </location>
</feature>
<feature type="transmembrane region" description="Helical" evidence="6">
    <location>
        <begin position="29"/>
        <end position="55"/>
    </location>
</feature>
<feature type="transmembrane region" description="Helical" evidence="6">
    <location>
        <begin position="187"/>
        <end position="207"/>
    </location>
</feature>
<sequence>MEAAHNFFVNNSMNSRFFDAVGLPRLANFWPQVVVIAILFQITYQFSAALTPLLFPLTWKRLDKVQQYKWCVRKVSTCHAVYMVTHSLVIIANVKLRANPVHGSDPVAESAFTVTLGYFLWDMVNTYRNLDIDGWGFMAHAIMSFGVYLLSYSPLLQYYGACFMMFEISTLFLNIHNSLEDLGLQEAILYYINAMALVSSFFFARIVYGTILSINVWRDLANSTIPISPFAANFVRLANATLLSLSYYWFSVIIMTAKRNALDADLIRALDEMDKHQSKTE</sequence>
<protein>
    <recommendedName>
        <fullName evidence="7">TLC domain-containing protein</fullName>
    </recommendedName>
</protein>
<comment type="subcellular location">
    <subcellularLocation>
        <location evidence="1">Membrane</location>
        <topology evidence="1">Multi-pass membrane protein</topology>
    </subcellularLocation>
</comment>
<dbReference type="InterPro" id="IPR050846">
    <property type="entry name" value="TLCD"/>
</dbReference>